<dbReference type="EMBL" id="QVQT01000004">
    <property type="protein sequence ID" value="RFU16289.1"/>
    <property type="molecule type" value="Genomic_DNA"/>
</dbReference>
<protein>
    <submittedName>
        <fullName evidence="2">Uncharacterized protein</fullName>
    </submittedName>
</protein>
<proteinExistence type="predicted"/>
<evidence type="ECO:0000313" key="2">
    <source>
        <dbReference type="EMBL" id="RFU16289.1"/>
    </source>
</evidence>
<name>A0A372ING1_9BACT</name>
<reference evidence="2 3" key="1">
    <citation type="submission" date="2018-08" db="EMBL/GenBank/DDBJ databases">
        <title>Acidipila sp. 4G-K13, an acidobacterium isolated from forest soil.</title>
        <authorList>
            <person name="Gao Z.-H."/>
            <person name="Qiu L.-H."/>
        </authorList>
    </citation>
    <scope>NUCLEOTIDE SEQUENCE [LARGE SCALE GENOMIC DNA]</scope>
    <source>
        <strain evidence="2 3">4G-K13</strain>
    </source>
</reference>
<sequence>MKEKTSKNTTVSEHEKNNEGGREFGHVHEPTQAQMASKNTGLADNSGQSDRQPPSHPVEQHHPMKKKSA</sequence>
<accession>A0A372ING1</accession>
<evidence type="ECO:0000256" key="1">
    <source>
        <dbReference type="SAM" id="MobiDB-lite"/>
    </source>
</evidence>
<organism evidence="2 3">
    <name type="scientific">Paracidobacterium acidisoli</name>
    <dbReference type="NCBI Taxonomy" id="2303751"/>
    <lineage>
        <taxon>Bacteria</taxon>
        <taxon>Pseudomonadati</taxon>
        <taxon>Acidobacteriota</taxon>
        <taxon>Terriglobia</taxon>
        <taxon>Terriglobales</taxon>
        <taxon>Acidobacteriaceae</taxon>
        <taxon>Paracidobacterium</taxon>
    </lineage>
</organism>
<feature type="compositionally biased region" description="Basic and acidic residues" evidence="1">
    <location>
        <begin position="1"/>
        <end position="29"/>
    </location>
</feature>
<dbReference type="AlphaFoldDB" id="A0A372ING1"/>
<evidence type="ECO:0000313" key="3">
    <source>
        <dbReference type="Proteomes" id="UP000264702"/>
    </source>
</evidence>
<feature type="compositionally biased region" description="Polar residues" evidence="1">
    <location>
        <begin position="31"/>
        <end position="52"/>
    </location>
</feature>
<feature type="region of interest" description="Disordered" evidence="1">
    <location>
        <begin position="1"/>
        <end position="69"/>
    </location>
</feature>
<dbReference type="RefSeq" id="WP_117300493.1">
    <property type="nucleotide sequence ID" value="NZ_QVQT02000004.1"/>
</dbReference>
<comment type="caution">
    <text evidence="2">The sequence shown here is derived from an EMBL/GenBank/DDBJ whole genome shotgun (WGS) entry which is preliminary data.</text>
</comment>
<keyword evidence="3" id="KW-1185">Reference proteome</keyword>
<dbReference type="Proteomes" id="UP000264702">
    <property type="component" value="Unassembled WGS sequence"/>
</dbReference>
<gene>
    <name evidence="2" type="ORF">D0Y96_12900</name>
</gene>